<dbReference type="AlphaFoldDB" id="A0A557SXW7"/>
<sequence length="68" mass="8213">MMKHPRIINSRSKREWIRLFKRASIEKKEEMKYTNNTEKDEYLLILYCIKNLVNSGNKNKKVVILSKV</sequence>
<comment type="caution">
    <text evidence="1">The sequence shown here is derived from an EMBL/GenBank/DDBJ whole genome shotgun (WGS) entry which is preliminary data.</text>
</comment>
<protein>
    <submittedName>
        <fullName evidence="1">Uncharacterized protein</fullName>
    </submittedName>
</protein>
<name>A0A557SXW7_9ARCH</name>
<organism evidence="1 2">
    <name type="scientific">Candidatus Nitrosocosmicus arcticus</name>
    <dbReference type="NCBI Taxonomy" id="2035267"/>
    <lineage>
        <taxon>Archaea</taxon>
        <taxon>Nitrososphaerota</taxon>
        <taxon>Nitrososphaeria</taxon>
        <taxon>Nitrososphaerales</taxon>
        <taxon>Nitrososphaeraceae</taxon>
        <taxon>Candidatus Nitrosocosmicus</taxon>
    </lineage>
</organism>
<dbReference type="RefSeq" id="WP_144728894.1">
    <property type="nucleotide sequence ID" value="NZ_ML675579.1"/>
</dbReference>
<keyword evidence="2" id="KW-1185">Reference proteome</keyword>
<evidence type="ECO:0000313" key="1">
    <source>
        <dbReference type="EMBL" id="TVP41433.1"/>
    </source>
</evidence>
<gene>
    <name evidence="1" type="ORF">NARC_30147</name>
</gene>
<dbReference type="EMBL" id="VOAH01000003">
    <property type="protein sequence ID" value="TVP41433.1"/>
    <property type="molecule type" value="Genomic_DNA"/>
</dbReference>
<evidence type="ECO:0000313" key="2">
    <source>
        <dbReference type="Proteomes" id="UP000315289"/>
    </source>
</evidence>
<accession>A0A557SXW7</accession>
<reference evidence="1 2" key="1">
    <citation type="journal article" date="2019" name="Front. Microbiol.">
        <title>Ammonia Oxidation by the Arctic Terrestrial Thaumarchaeote Candidatus Nitrosocosmicus arcticus Is Stimulated by Increasing Temperatures.</title>
        <authorList>
            <person name="Alves R.J.E."/>
            <person name="Kerou M."/>
            <person name="Zappe A."/>
            <person name="Bittner R."/>
            <person name="Abby S.S."/>
            <person name="Schmidt H.A."/>
            <person name="Pfeifer K."/>
            <person name="Schleper C."/>
        </authorList>
    </citation>
    <scope>NUCLEOTIDE SEQUENCE [LARGE SCALE GENOMIC DNA]</scope>
    <source>
        <strain evidence="1 2">Kfb</strain>
    </source>
</reference>
<proteinExistence type="predicted"/>
<dbReference type="Proteomes" id="UP000315289">
    <property type="component" value="Unassembled WGS sequence"/>
</dbReference>